<feature type="transmembrane region" description="Helical" evidence="2">
    <location>
        <begin position="12"/>
        <end position="32"/>
    </location>
</feature>
<name>A0A0L0DJH5_THETB</name>
<sequence>MSIDAIAELSLSTVVLNLALLVAVVGGLLMFMNRSSRKCHDRDAPAGAMAAGPGTGGAAGGGATTTTATARPPSAFRGRARRRD</sequence>
<dbReference type="AlphaFoldDB" id="A0A0L0DJH5"/>
<dbReference type="GeneID" id="25566520"/>
<dbReference type="EMBL" id="GL349467">
    <property type="protein sequence ID" value="KNC51453.1"/>
    <property type="molecule type" value="Genomic_DNA"/>
</dbReference>
<feature type="compositionally biased region" description="Gly residues" evidence="1">
    <location>
        <begin position="53"/>
        <end position="63"/>
    </location>
</feature>
<organism evidence="3 4">
    <name type="scientific">Thecamonas trahens ATCC 50062</name>
    <dbReference type="NCBI Taxonomy" id="461836"/>
    <lineage>
        <taxon>Eukaryota</taxon>
        <taxon>Apusozoa</taxon>
        <taxon>Apusomonadida</taxon>
        <taxon>Apusomonadidae</taxon>
        <taxon>Thecamonas</taxon>
    </lineage>
</organism>
<evidence type="ECO:0000256" key="2">
    <source>
        <dbReference type="SAM" id="Phobius"/>
    </source>
</evidence>
<evidence type="ECO:0000313" key="4">
    <source>
        <dbReference type="Proteomes" id="UP000054408"/>
    </source>
</evidence>
<dbReference type="RefSeq" id="XP_013756115.1">
    <property type="nucleotide sequence ID" value="XM_013900661.1"/>
</dbReference>
<protein>
    <submittedName>
        <fullName evidence="3">Uncharacterized protein</fullName>
    </submittedName>
</protein>
<keyword evidence="2" id="KW-0812">Transmembrane</keyword>
<evidence type="ECO:0000256" key="1">
    <source>
        <dbReference type="SAM" id="MobiDB-lite"/>
    </source>
</evidence>
<keyword evidence="4" id="KW-1185">Reference proteome</keyword>
<reference evidence="3 4" key="1">
    <citation type="submission" date="2010-05" db="EMBL/GenBank/DDBJ databases">
        <title>The Genome Sequence of Thecamonas trahens ATCC 50062.</title>
        <authorList>
            <consortium name="The Broad Institute Genome Sequencing Platform"/>
            <person name="Russ C."/>
            <person name="Cuomo C."/>
            <person name="Shea T."/>
            <person name="Young S.K."/>
            <person name="Zeng Q."/>
            <person name="Koehrsen M."/>
            <person name="Haas B."/>
            <person name="Borodovsky M."/>
            <person name="Guigo R."/>
            <person name="Alvarado L."/>
            <person name="Berlin A."/>
            <person name="Bochicchio J."/>
            <person name="Borenstein D."/>
            <person name="Chapman S."/>
            <person name="Chen Z."/>
            <person name="Freedman E."/>
            <person name="Gellesch M."/>
            <person name="Goldberg J."/>
            <person name="Griggs A."/>
            <person name="Gujja S."/>
            <person name="Heilman E."/>
            <person name="Heiman D."/>
            <person name="Hepburn T."/>
            <person name="Howarth C."/>
            <person name="Jen D."/>
            <person name="Larson L."/>
            <person name="Mehta T."/>
            <person name="Park D."/>
            <person name="Pearson M."/>
            <person name="Roberts A."/>
            <person name="Saif S."/>
            <person name="Shenoy N."/>
            <person name="Sisk P."/>
            <person name="Stolte C."/>
            <person name="Sykes S."/>
            <person name="Thomson T."/>
            <person name="Walk T."/>
            <person name="White J."/>
            <person name="Yandava C."/>
            <person name="Burger G."/>
            <person name="Gray M.W."/>
            <person name="Holland P.W.H."/>
            <person name="King N."/>
            <person name="Lang F.B.F."/>
            <person name="Roger A.J."/>
            <person name="Ruiz-Trillo I."/>
            <person name="Lander E."/>
            <person name="Nusbaum C."/>
        </authorList>
    </citation>
    <scope>NUCLEOTIDE SEQUENCE [LARGE SCALE GENOMIC DNA]</scope>
    <source>
        <strain evidence="3 4">ATCC 50062</strain>
    </source>
</reference>
<gene>
    <name evidence="3" type="ORF">AMSG_07648</name>
</gene>
<feature type="region of interest" description="Disordered" evidence="1">
    <location>
        <begin position="41"/>
        <end position="84"/>
    </location>
</feature>
<keyword evidence="2" id="KW-1133">Transmembrane helix</keyword>
<accession>A0A0L0DJH5</accession>
<dbReference type="Proteomes" id="UP000054408">
    <property type="component" value="Unassembled WGS sequence"/>
</dbReference>
<keyword evidence="2" id="KW-0472">Membrane</keyword>
<proteinExistence type="predicted"/>
<evidence type="ECO:0000313" key="3">
    <source>
        <dbReference type="EMBL" id="KNC51453.1"/>
    </source>
</evidence>